<feature type="transmembrane region" description="Helical" evidence="1">
    <location>
        <begin position="150"/>
        <end position="171"/>
    </location>
</feature>
<feature type="transmembrane region" description="Helical" evidence="1">
    <location>
        <begin position="122"/>
        <end position="138"/>
    </location>
</feature>
<feature type="transmembrane region" description="Helical" evidence="1">
    <location>
        <begin position="90"/>
        <end position="110"/>
    </location>
</feature>
<dbReference type="OrthoDB" id="3563801at2759"/>
<feature type="domain" description="Heterokaryon incompatibility" evidence="2">
    <location>
        <begin position="303"/>
        <end position="391"/>
    </location>
</feature>
<dbReference type="InterPro" id="IPR010730">
    <property type="entry name" value="HET"/>
</dbReference>
<keyword evidence="1" id="KW-0812">Transmembrane</keyword>
<keyword evidence="4" id="KW-1185">Reference proteome</keyword>
<evidence type="ECO:0000313" key="4">
    <source>
        <dbReference type="Proteomes" id="UP000566819"/>
    </source>
</evidence>
<dbReference type="EMBL" id="JAAMPI010000350">
    <property type="protein sequence ID" value="KAF4632405.1"/>
    <property type="molecule type" value="Genomic_DNA"/>
</dbReference>
<name>A0A8H4RLZ3_9HELO</name>
<accession>A0A8H4RLZ3</accession>
<keyword evidence="1" id="KW-1133">Transmembrane helix</keyword>
<sequence>MECNIQLSTRLSIRLASLMLLLNLLWAKLLQRFYFALLLYACCFPISRGVTRNLRLTLGLIIYFITSPLGTGYSKANKAKAMDRALTCGIWMAGVLALHRDSFIFTLTVLNNLLSRLESSQTYLIFHYMVIYILYSLQPAQKLVLRTSGMASRVLTMLWIILSTTVSEIFFDGIEWVYRRRDPIERAGSSCLVNFAEYFVYYLLLRTLSRHISGSDAYNSSLWNLYKSEVLYLLIRNIQREFEDWRYTLYDMHLEDGAESANPYQYMALKEGNIRLVLLHRRHPSALVKCTLLETPFKKAPRFEAMSYTWGNPEIKNTIFVNGGTLRVTANAYDLLQGRSSFWLPRILWIDSICINQKNNPEKGRQVSLMGDIYRKAYVVTVWLCQTRETDFASKLTHLMECHLALDLLEELHLVNWAILTTATILRKVCL</sequence>
<dbReference type="InterPro" id="IPR052895">
    <property type="entry name" value="HetReg/Transcr_Mod"/>
</dbReference>
<comment type="caution">
    <text evidence="3">The sequence shown here is derived from an EMBL/GenBank/DDBJ whole genome shotgun (WGS) entry which is preliminary data.</text>
</comment>
<evidence type="ECO:0000256" key="1">
    <source>
        <dbReference type="SAM" id="Phobius"/>
    </source>
</evidence>
<organism evidence="3 4">
    <name type="scientific">Cudoniella acicularis</name>
    <dbReference type="NCBI Taxonomy" id="354080"/>
    <lineage>
        <taxon>Eukaryota</taxon>
        <taxon>Fungi</taxon>
        <taxon>Dikarya</taxon>
        <taxon>Ascomycota</taxon>
        <taxon>Pezizomycotina</taxon>
        <taxon>Leotiomycetes</taxon>
        <taxon>Helotiales</taxon>
        <taxon>Tricladiaceae</taxon>
        <taxon>Cudoniella</taxon>
    </lineage>
</organism>
<reference evidence="3 4" key="1">
    <citation type="submission" date="2020-03" db="EMBL/GenBank/DDBJ databases">
        <title>Draft Genome Sequence of Cudoniella acicularis.</title>
        <authorList>
            <person name="Buettner E."/>
            <person name="Kellner H."/>
        </authorList>
    </citation>
    <scope>NUCLEOTIDE SEQUENCE [LARGE SCALE GENOMIC DNA]</scope>
    <source>
        <strain evidence="3 4">DSM 108380</strain>
    </source>
</reference>
<feature type="transmembrane region" description="Helical" evidence="1">
    <location>
        <begin position="20"/>
        <end position="41"/>
    </location>
</feature>
<dbReference type="Proteomes" id="UP000566819">
    <property type="component" value="Unassembled WGS sequence"/>
</dbReference>
<dbReference type="PANTHER" id="PTHR24148:SF73">
    <property type="entry name" value="HET DOMAIN PROTEIN (AFU_ORTHOLOGUE AFUA_8G01020)"/>
    <property type="match status" value="1"/>
</dbReference>
<evidence type="ECO:0000313" key="3">
    <source>
        <dbReference type="EMBL" id="KAF4632405.1"/>
    </source>
</evidence>
<gene>
    <name evidence="3" type="ORF">G7Y89_g5726</name>
</gene>
<proteinExistence type="predicted"/>
<dbReference type="AlphaFoldDB" id="A0A8H4RLZ3"/>
<evidence type="ECO:0000259" key="2">
    <source>
        <dbReference type="Pfam" id="PF06985"/>
    </source>
</evidence>
<dbReference type="PANTHER" id="PTHR24148">
    <property type="entry name" value="ANKYRIN REPEAT DOMAIN-CONTAINING PROTEIN 39 HOMOLOG-RELATED"/>
    <property type="match status" value="1"/>
</dbReference>
<keyword evidence="1" id="KW-0472">Membrane</keyword>
<dbReference type="Pfam" id="PF06985">
    <property type="entry name" value="HET"/>
    <property type="match status" value="1"/>
</dbReference>
<feature type="transmembrane region" description="Helical" evidence="1">
    <location>
        <begin position="53"/>
        <end position="70"/>
    </location>
</feature>
<protein>
    <recommendedName>
        <fullName evidence="2">Heterokaryon incompatibility domain-containing protein</fullName>
    </recommendedName>
</protein>